<evidence type="ECO:0000256" key="1">
    <source>
        <dbReference type="ARBA" id="ARBA00004167"/>
    </source>
</evidence>
<dbReference type="GO" id="GO:0150077">
    <property type="term" value="P:regulation of neuroinflammatory response"/>
    <property type="evidence" value="ECO:0007669"/>
    <property type="project" value="InterPro"/>
</dbReference>
<dbReference type="AlphaFoldDB" id="A0A2P4T5F8"/>
<dbReference type="InterPro" id="IPR040012">
    <property type="entry name" value="CD200R"/>
</dbReference>
<evidence type="ECO:0000256" key="2">
    <source>
        <dbReference type="ARBA" id="ARBA00008215"/>
    </source>
</evidence>
<feature type="domain" description="Ig-like" evidence="8">
    <location>
        <begin position="16"/>
        <end position="146"/>
    </location>
</feature>
<evidence type="ECO:0000256" key="5">
    <source>
        <dbReference type="ARBA" id="ARBA00023136"/>
    </source>
</evidence>
<organism evidence="9 10">
    <name type="scientific">Bambusicola thoracicus</name>
    <name type="common">Chinese bamboo-partridge</name>
    <name type="synonym">Perdix thoracica</name>
    <dbReference type="NCBI Taxonomy" id="9083"/>
    <lineage>
        <taxon>Eukaryota</taxon>
        <taxon>Metazoa</taxon>
        <taxon>Chordata</taxon>
        <taxon>Craniata</taxon>
        <taxon>Vertebrata</taxon>
        <taxon>Euteleostomi</taxon>
        <taxon>Archelosauria</taxon>
        <taxon>Archosauria</taxon>
        <taxon>Dinosauria</taxon>
        <taxon>Saurischia</taxon>
        <taxon>Theropoda</taxon>
        <taxon>Coelurosauria</taxon>
        <taxon>Aves</taxon>
        <taxon>Neognathae</taxon>
        <taxon>Galloanserae</taxon>
        <taxon>Galliformes</taxon>
        <taxon>Phasianidae</taxon>
        <taxon>Perdicinae</taxon>
        <taxon>Bambusicola</taxon>
    </lineage>
</organism>
<dbReference type="OrthoDB" id="8915654at2759"/>
<sequence>MEISQQAGWCKKSASPMNTRVALEVVGNTAWTIVLLTSAAVAGATAINRVSANLDHSTVMTCHNKTNISMVTWKINPKTGGQCTLAYRMDLNKSERSNCSDRINWRSRPDWDQALEIQQVGMADEGNYICEVVNADANFHRMYHLTVLVAPRMALYCDDHGNPVCEAETVKPAAEISWVPESNSTPRADSHDNGTVTVVSRLAAHSTNGKNPTCIVSHTTLNKTKSIDCSSCKLPFVYSVSCLALCSCTKTSVTLARLRHEPCS</sequence>
<evidence type="ECO:0000256" key="6">
    <source>
        <dbReference type="ARBA" id="ARBA00023157"/>
    </source>
</evidence>
<dbReference type="EMBL" id="PPHD01008131">
    <property type="protein sequence ID" value="POI31615.1"/>
    <property type="molecule type" value="Genomic_DNA"/>
</dbReference>
<dbReference type="PANTHER" id="PTHR21462">
    <property type="entry name" value="CELL SURFACE GLYCOPROTEIN OX2 RECEPTOR PRECURSOR"/>
    <property type="match status" value="1"/>
</dbReference>
<dbReference type="Gene3D" id="2.60.40.10">
    <property type="entry name" value="Immunoglobulins"/>
    <property type="match status" value="2"/>
</dbReference>
<dbReference type="PROSITE" id="PS50835">
    <property type="entry name" value="IG_LIKE"/>
    <property type="match status" value="2"/>
</dbReference>
<comment type="similarity">
    <text evidence="2">Belongs to the CD200R family.</text>
</comment>
<dbReference type="Pfam" id="PF07686">
    <property type="entry name" value="V-set"/>
    <property type="match status" value="1"/>
</dbReference>
<dbReference type="InterPro" id="IPR036179">
    <property type="entry name" value="Ig-like_dom_sf"/>
</dbReference>
<keyword evidence="4" id="KW-1133">Transmembrane helix</keyword>
<keyword evidence="3" id="KW-0812">Transmembrane</keyword>
<name>A0A2P4T5F8_BAMTH</name>
<keyword evidence="6" id="KW-1015">Disulfide bond</keyword>
<dbReference type="SUPFAM" id="SSF48726">
    <property type="entry name" value="Immunoglobulin"/>
    <property type="match status" value="2"/>
</dbReference>
<feature type="domain" description="Ig-like" evidence="8">
    <location>
        <begin position="165"/>
        <end position="228"/>
    </location>
</feature>
<evidence type="ECO:0000256" key="3">
    <source>
        <dbReference type="ARBA" id="ARBA00022692"/>
    </source>
</evidence>
<evidence type="ECO:0000259" key="8">
    <source>
        <dbReference type="PROSITE" id="PS50835"/>
    </source>
</evidence>
<proteinExistence type="inferred from homology"/>
<dbReference type="InterPro" id="IPR007110">
    <property type="entry name" value="Ig-like_dom"/>
</dbReference>
<comment type="caution">
    <text evidence="9">The sequence shown here is derived from an EMBL/GenBank/DDBJ whole genome shotgun (WGS) entry which is preliminary data.</text>
</comment>
<protein>
    <recommendedName>
        <fullName evidence="8">Ig-like domain-containing protein</fullName>
    </recommendedName>
</protein>
<dbReference type="Proteomes" id="UP000237246">
    <property type="component" value="Unassembled WGS sequence"/>
</dbReference>
<keyword evidence="5" id="KW-0472">Membrane</keyword>
<evidence type="ECO:0000256" key="7">
    <source>
        <dbReference type="ARBA" id="ARBA00023180"/>
    </source>
</evidence>
<keyword evidence="10" id="KW-1185">Reference proteome</keyword>
<evidence type="ECO:0000313" key="10">
    <source>
        <dbReference type="Proteomes" id="UP000237246"/>
    </source>
</evidence>
<evidence type="ECO:0000256" key="4">
    <source>
        <dbReference type="ARBA" id="ARBA00022989"/>
    </source>
</evidence>
<keyword evidence="7" id="KW-0325">Glycoprotein</keyword>
<dbReference type="GO" id="GO:0009897">
    <property type="term" value="C:external side of plasma membrane"/>
    <property type="evidence" value="ECO:0007669"/>
    <property type="project" value="TreeGrafter"/>
</dbReference>
<dbReference type="InterPro" id="IPR003599">
    <property type="entry name" value="Ig_sub"/>
</dbReference>
<dbReference type="InterPro" id="IPR013106">
    <property type="entry name" value="Ig_V-set"/>
</dbReference>
<gene>
    <name evidence="9" type="ORF">CIB84_004633</name>
</gene>
<dbReference type="PANTHER" id="PTHR21462:SF2">
    <property type="entry name" value="CELL SURFACE GLYCOPROTEIN CD200 RECEPTOR 2"/>
    <property type="match status" value="1"/>
</dbReference>
<accession>A0A2P4T5F8</accession>
<evidence type="ECO:0000313" key="9">
    <source>
        <dbReference type="EMBL" id="POI31615.1"/>
    </source>
</evidence>
<dbReference type="GO" id="GO:0038023">
    <property type="term" value="F:signaling receptor activity"/>
    <property type="evidence" value="ECO:0007669"/>
    <property type="project" value="InterPro"/>
</dbReference>
<dbReference type="SMART" id="SM00409">
    <property type="entry name" value="IG"/>
    <property type="match status" value="1"/>
</dbReference>
<reference evidence="9 10" key="1">
    <citation type="submission" date="2018-01" db="EMBL/GenBank/DDBJ databases">
        <title>Comparison of the Chinese Bamboo Partridge and Red Junglefowl genome sequences highlights the importance of demography in genome evolution.</title>
        <authorList>
            <person name="Tiley G.P."/>
            <person name="Kimball R.T."/>
            <person name="Braun E.L."/>
            <person name="Burleigh J.G."/>
        </authorList>
    </citation>
    <scope>NUCLEOTIDE SEQUENCE [LARGE SCALE GENOMIC DNA]</scope>
    <source>
        <strain evidence="9">RTK389</strain>
        <tissue evidence="9">Blood</tissue>
    </source>
</reference>
<dbReference type="InterPro" id="IPR013783">
    <property type="entry name" value="Ig-like_fold"/>
</dbReference>
<comment type="subcellular location">
    <subcellularLocation>
        <location evidence="1">Membrane</location>
        <topology evidence="1">Single-pass membrane protein</topology>
    </subcellularLocation>
</comment>